<dbReference type="EMBL" id="BTSX01000002">
    <property type="protein sequence ID" value="GMS85266.1"/>
    <property type="molecule type" value="Genomic_DNA"/>
</dbReference>
<accession>A0AAV5T0L5</accession>
<dbReference type="AlphaFoldDB" id="A0AAV5T0L5"/>
<sequence>LDGVMLIPLSLLLLLFSPSGAKKRRCFLCSDSNVERHYGLFFSTPREVQGADVGSVRRCDTVDVPSIDCSSLCFSLNVSSSNGKRNGEDLPYGNSYGCSSQVMPLQLDLDKPGCQLVDIVLKTVPPYKVQAQYCTCAGDDCNPVTVVNHSRHKGGLGVSYTQDIDSSAHSVVNHVLYSASGRGTDLRSLVTMVFLILILR</sequence>
<proteinExistence type="predicted"/>
<organism evidence="2 3">
    <name type="scientific">Pristionchus entomophagus</name>
    <dbReference type="NCBI Taxonomy" id="358040"/>
    <lineage>
        <taxon>Eukaryota</taxon>
        <taxon>Metazoa</taxon>
        <taxon>Ecdysozoa</taxon>
        <taxon>Nematoda</taxon>
        <taxon>Chromadorea</taxon>
        <taxon>Rhabditida</taxon>
        <taxon>Rhabditina</taxon>
        <taxon>Diplogasteromorpha</taxon>
        <taxon>Diplogasteroidea</taxon>
        <taxon>Neodiplogasteridae</taxon>
        <taxon>Pristionchus</taxon>
    </lineage>
</organism>
<protein>
    <recommendedName>
        <fullName evidence="4">Hot-7</fullName>
    </recommendedName>
</protein>
<evidence type="ECO:0000256" key="1">
    <source>
        <dbReference type="SAM" id="SignalP"/>
    </source>
</evidence>
<name>A0AAV5T0L5_9BILA</name>
<keyword evidence="1" id="KW-0732">Signal</keyword>
<evidence type="ECO:0000313" key="3">
    <source>
        <dbReference type="Proteomes" id="UP001432027"/>
    </source>
</evidence>
<feature type="non-terminal residue" evidence="2">
    <location>
        <position position="1"/>
    </location>
</feature>
<evidence type="ECO:0008006" key="4">
    <source>
        <dbReference type="Google" id="ProtNLM"/>
    </source>
</evidence>
<gene>
    <name evidence="2" type="ORF">PENTCL1PPCAC_7441</name>
</gene>
<comment type="caution">
    <text evidence="2">The sequence shown here is derived from an EMBL/GenBank/DDBJ whole genome shotgun (WGS) entry which is preliminary data.</text>
</comment>
<evidence type="ECO:0000313" key="2">
    <source>
        <dbReference type="EMBL" id="GMS85266.1"/>
    </source>
</evidence>
<feature type="signal peptide" evidence="1">
    <location>
        <begin position="1"/>
        <end position="21"/>
    </location>
</feature>
<dbReference type="Proteomes" id="UP001432027">
    <property type="component" value="Unassembled WGS sequence"/>
</dbReference>
<keyword evidence="3" id="KW-1185">Reference proteome</keyword>
<reference evidence="2" key="1">
    <citation type="submission" date="2023-10" db="EMBL/GenBank/DDBJ databases">
        <title>Genome assembly of Pristionchus species.</title>
        <authorList>
            <person name="Yoshida K."/>
            <person name="Sommer R.J."/>
        </authorList>
    </citation>
    <scope>NUCLEOTIDE SEQUENCE</scope>
    <source>
        <strain evidence="2">RS0144</strain>
    </source>
</reference>
<feature type="chain" id="PRO_5043988927" description="Hot-7" evidence="1">
    <location>
        <begin position="22"/>
        <end position="200"/>
    </location>
</feature>